<feature type="transmembrane region" description="Helical" evidence="14">
    <location>
        <begin position="1347"/>
        <end position="1371"/>
    </location>
</feature>
<evidence type="ECO:0000259" key="15">
    <source>
        <dbReference type="PROSITE" id="PS51292"/>
    </source>
</evidence>
<feature type="transmembrane region" description="Helical" evidence="14">
    <location>
        <begin position="1102"/>
        <end position="1120"/>
    </location>
</feature>
<keyword evidence="6 14" id="KW-0812">Transmembrane</keyword>
<gene>
    <name evidence="16" type="ORF">BDQ12DRAFT_704973</name>
</gene>
<comment type="subcellular location">
    <subcellularLocation>
        <location evidence="2">Membrane</location>
        <topology evidence="2">Multi-pass membrane protein</topology>
    </subcellularLocation>
</comment>
<dbReference type="GO" id="GO:0061630">
    <property type="term" value="F:ubiquitin protein ligase activity"/>
    <property type="evidence" value="ECO:0007669"/>
    <property type="project" value="UniProtKB-EC"/>
</dbReference>
<feature type="transmembrane region" description="Helical" evidence="14">
    <location>
        <begin position="907"/>
        <end position="928"/>
    </location>
</feature>
<comment type="pathway">
    <text evidence="3">Protein modification; protein ubiquitination.</text>
</comment>
<feature type="transmembrane region" description="Helical" evidence="14">
    <location>
        <begin position="1292"/>
        <end position="1312"/>
    </location>
</feature>
<evidence type="ECO:0000256" key="13">
    <source>
        <dbReference type="SAM" id="MobiDB-lite"/>
    </source>
</evidence>
<feature type="transmembrane region" description="Helical" evidence="14">
    <location>
        <begin position="178"/>
        <end position="198"/>
    </location>
</feature>
<dbReference type="SMART" id="SM00744">
    <property type="entry name" value="RINGv"/>
    <property type="match status" value="1"/>
</dbReference>
<proteinExistence type="predicted"/>
<keyword evidence="5" id="KW-0808">Transferase</keyword>
<feature type="transmembrane region" description="Helical" evidence="14">
    <location>
        <begin position="88"/>
        <end position="111"/>
    </location>
</feature>
<dbReference type="Proteomes" id="UP000308652">
    <property type="component" value="Unassembled WGS sequence"/>
</dbReference>
<dbReference type="PANTHER" id="PTHR13145:SF0">
    <property type="entry name" value="E3 UBIQUITIN-PROTEIN LIGASE MARCHF6"/>
    <property type="match status" value="1"/>
</dbReference>
<keyword evidence="12 14" id="KW-0472">Membrane</keyword>
<feature type="compositionally biased region" description="Acidic residues" evidence="13">
    <location>
        <begin position="521"/>
        <end position="536"/>
    </location>
</feature>
<feature type="region of interest" description="Disordered" evidence="13">
    <location>
        <begin position="212"/>
        <end position="247"/>
    </location>
</feature>
<dbReference type="SUPFAM" id="SSF57850">
    <property type="entry name" value="RING/U-box"/>
    <property type="match status" value="1"/>
</dbReference>
<evidence type="ECO:0000313" key="16">
    <source>
        <dbReference type="EMBL" id="TFK39450.1"/>
    </source>
</evidence>
<evidence type="ECO:0000256" key="11">
    <source>
        <dbReference type="ARBA" id="ARBA00022989"/>
    </source>
</evidence>
<dbReference type="GO" id="GO:0008270">
    <property type="term" value="F:zinc ion binding"/>
    <property type="evidence" value="ECO:0007669"/>
    <property type="project" value="UniProtKB-KW"/>
</dbReference>
<evidence type="ECO:0000256" key="3">
    <source>
        <dbReference type="ARBA" id="ARBA00004906"/>
    </source>
</evidence>
<dbReference type="OrthoDB" id="264354at2759"/>
<dbReference type="InterPro" id="IPR011016">
    <property type="entry name" value="Znf_RING-CH"/>
</dbReference>
<evidence type="ECO:0000256" key="6">
    <source>
        <dbReference type="ARBA" id="ARBA00022692"/>
    </source>
</evidence>
<feature type="compositionally biased region" description="Basic and acidic residues" evidence="13">
    <location>
        <begin position="542"/>
        <end position="558"/>
    </location>
</feature>
<keyword evidence="17" id="KW-1185">Reference proteome</keyword>
<evidence type="ECO:0000313" key="17">
    <source>
        <dbReference type="Proteomes" id="UP000308652"/>
    </source>
</evidence>
<dbReference type="Gene3D" id="3.30.40.10">
    <property type="entry name" value="Zinc/RING finger domain, C3HC4 (zinc finger)"/>
    <property type="match status" value="1"/>
</dbReference>
<feature type="transmembrane region" description="Helical" evidence="14">
    <location>
        <begin position="1059"/>
        <end position="1082"/>
    </location>
</feature>
<dbReference type="Pfam" id="PF12906">
    <property type="entry name" value="RINGv"/>
    <property type="match status" value="1"/>
</dbReference>
<dbReference type="STRING" id="68775.A0A5C3M2G7"/>
<organism evidence="16 17">
    <name type="scientific">Crucibulum laeve</name>
    <dbReference type="NCBI Taxonomy" id="68775"/>
    <lineage>
        <taxon>Eukaryota</taxon>
        <taxon>Fungi</taxon>
        <taxon>Dikarya</taxon>
        <taxon>Basidiomycota</taxon>
        <taxon>Agaricomycotina</taxon>
        <taxon>Agaricomycetes</taxon>
        <taxon>Agaricomycetidae</taxon>
        <taxon>Agaricales</taxon>
        <taxon>Agaricineae</taxon>
        <taxon>Nidulariaceae</taxon>
        <taxon>Crucibulum</taxon>
    </lineage>
</organism>
<reference evidence="16 17" key="1">
    <citation type="journal article" date="2019" name="Nat. Ecol. Evol.">
        <title>Megaphylogeny resolves global patterns of mushroom evolution.</title>
        <authorList>
            <person name="Varga T."/>
            <person name="Krizsan K."/>
            <person name="Foldi C."/>
            <person name="Dima B."/>
            <person name="Sanchez-Garcia M."/>
            <person name="Sanchez-Ramirez S."/>
            <person name="Szollosi G.J."/>
            <person name="Szarkandi J.G."/>
            <person name="Papp V."/>
            <person name="Albert L."/>
            <person name="Andreopoulos W."/>
            <person name="Angelini C."/>
            <person name="Antonin V."/>
            <person name="Barry K.W."/>
            <person name="Bougher N.L."/>
            <person name="Buchanan P."/>
            <person name="Buyck B."/>
            <person name="Bense V."/>
            <person name="Catcheside P."/>
            <person name="Chovatia M."/>
            <person name="Cooper J."/>
            <person name="Damon W."/>
            <person name="Desjardin D."/>
            <person name="Finy P."/>
            <person name="Geml J."/>
            <person name="Haridas S."/>
            <person name="Hughes K."/>
            <person name="Justo A."/>
            <person name="Karasinski D."/>
            <person name="Kautmanova I."/>
            <person name="Kiss B."/>
            <person name="Kocsube S."/>
            <person name="Kotiranta H."/>
            <person name="LaButti K.M."/>
            <person name="Lechner B.E."/>
            <person name="Liimatainen K."/>
            <person name="Lipzen A."/>
            <person name="Lukacs Z."/>
            <person name="Mihaltcheva S."/>
            <person name="Morgado L.N."/>
            <person name="Niskanen T."/>
            <person name="Noordeloos M.E."/>
            <person name="Ohm R.A."/>
            <person name="Ortiz-Santana B."/>
            <person name="Ovrebo C."/>
            <person name="Racz N."/>
            <person name="Riley R."/>
            <person name="Savchenko A."/>
            <person name="Shiryaev A."/>
            <person name="Soop K."/>
            <person name="Spirin V."/>
            <person name="Szebenyi C."/>
            <person name="Tomsovsky M."/>
            <person name="Tulloss R.E."/>
            <person name="Uehling J."/>
            <person name="Grigoriev I.V."/>
            <person name="Vagvolgyi C."/>
            <person name="Papp T."/>
            <person name="Martin F.M."/>
            <person name="Miettinen O."/>
            <person name="Hibbett D.S."/>
            <person name="Nagy L.G."/>
        </authorList>
    </citation>
    <scope>NUCLEOTIDE SEQUENCE [LARGE SCALE GENOMIC DNA]</scope>
    <source>
        <strain evidence="16 17">CBS 166.37</strain>
    </source>
</reference>
<evidence type="ECO:0000256" key="5">
    <source>
        <dbReference type="ARBA" id="ARBA00022679"/>
    </source>
</evidence>
<accession>A0A5C3M2G7</accession>
<comment type="catalytic activity">
    <reaction evidence="1">
        <text>S-ubiquitinyl-[E2 ubiquitin-conjugating enzyme]-L-cysteine + [acceptor protein]-L-lysine = [E2 ubiquitin-conjugating enzyme]-L-cysteine + N(6)-ubiquitinyl-[acceptor protein]-L-lysine.</text>
        <dbReference type="EC" id="2.3.2.27"/>
    </reaction>
</comment>
<keyword evidence="7" id="KW-0479">Metal-binding</keyword>
<feature type="transmembrane region" description="Helical" evidence="14">
    <location>
        <begin position="716"/>
        <end position="737"/>
    </location>
</feature>
<evidence type="ECO:0000256" key="12">
    <source>
        <dbReference type="ARBA" id="ARBA00023136"/>
    </source>
</evidence>
<feature type="region of interest" description="Disordered" evidence="13">
    <location>
        <begin position="1530"/>
        <end position="1559"/>
    </location>
</feature>
<feature type="compositionally biased region" description="Low complexity" evidence="13">
    <location>
        <begin position="343"/>
        <end position="356"/>
    </location>
</feature>
<feature type="compositionally biased region" description="Acidic residues" evidence="13">
    <location>
        <begin position="580"/>
        <end position="590"/>
    </location>
</feature>
<keyword evidence="10" id="KW-0862">Zinc</keyword>
<feature type="compositionally biased region" description="Low complexity" evidence="13">
    <location>
        <begin position="394"/>
        <end position="412"/>
    </location>
</feature>
<keyword evidence="11 14" id="KW-1133">Transmembrane helix</keyword>
<evidence type="ECO:0000256" key="1">
    <source>
        <dbReference type="ARBA" id="ARBA00000900"/>
    </source>
</evidence>
<name>A0A5C3M2G7_9AGAR</name>
<evidence type="ECO:0000256" key="4">
    <source>
        <dbReference type="ARBA" id="ARBA00012483"/>
    </source>
</evidence>
<dbReference type="EC" id="2.3.2.27" evidence="4"/>
<feature type="compositionally biased region" description="Low complexity" evidence="13">
    <location>
        <begin position="439"/>
        <end position="456"/>
    </location>
</feature>
<feature type="compositionally biased region" description="Polar residues" evidence="13">
    <location>
        <begin position="413"/>
        <end position="431"/>
    </location>
</feature>
<dbReference type="Pfam" id="PF23113">
    <property type="entry name" value="MARCHF6_C"/>
    <property type="match status" value="1"/>
</dbReference>
<feature type="transmembrane region" description="Helical" evidence="14">
    <location>
        <begin position="949"/>
        <end position="980"/>
    </location>
</feature>
<evidence type="ECO:0000256" key="10">
    <source>
        <dbReference type="ARBA" id="ARBA00022833"/>
    </source>
</evidence>
<dbReference type="GO" id="GO:0036503">
    <property type="term" value="P:ERAD pathway"/>
    <property type="evidence" value="ECO:0007669"/>
    <property type="project" value="TreeGrafter"/>
</dbReference>
<dbReference type="EMBL" id="ML213599">
    <property type="protein sequence ID" value="TFK39450.1"/>
    <property type="molecule type" value="Genomic_DNA"/>
</dbReference>
<feature type="transmembrane region" description="Helical" evidence="14">
    <location>
        <begin position="1477"/>
        <end position="1498"/>
    </location>
</feature>
<keyword evidence="8" id="KW-0863">Zinc-finger</keyword>
<dbReference type="PROSITE" id="PS51292">
    <property type="entry name" value="ZF_RING_CH"/>
    <property type="match status" value="1"/>
</dbReference>
<dbReference type="GO" id="GO:0005789">
    <property type="term" value="C:endoplasmic reticulum membrane"/>
    <property type="evidence" value="ECO:0007669"/>
    <property type="project" value="TreeGrafter"/>
</dbReference>
<protein>
    <recommendedName>
        <fullName evidence="4">RING-type E3 ubiquitin transferase</fullName>
        <ecNumber evidence="4">2.3.2.27</ecNumber>
    </recommendedName>
</protein>
<feature type="compositionally biased region" description="Acidic residues" evidence="13">
    <location>
        <begin position="620"/>
        <end position="639"/>
    </location>
</feature>
<dbReference type="PANTHER" id="PTHR13145">
    <property type="entry name" value="SSM4 PROTEIN"/>
    <property type="match status" value="1"/>
</dbReference>
<dbReference type="FunFam" id="3.30.40.10:FF:000287">
    <property type="entry name" value="RING finger membrane protein"/>
    <property type="match status" value="1"/>
</dbReference>
<keyword evidence="9" id="KW-0833">Ubl conjugation pathway</keyword>
<dbReference type="InterPro" id="IPR056521">
    <property type="entry name" value="MARCHF6-like_C"/>
</dbReference>
<evidence type="ECO:0000256" key="14">
    <source>
        <dbReference type="SAM" id="Phobius"/>
    </source>
</evidence>
<feature type="compositionally biased region" description="Basic and acidic residues" evidence="13">
    <location>
        <begin position="263"/>
        <end position="273"/>
    </location>
</feature>
<evidence type="ECO:0000256" key="8">
    <source>
        <dbReference type="ARBA" id="ARBA00022771"/>
    </source>
</evidence>
<evidence type="ECO:0000256" key="2">
    <source>
        <dbReference type="ARBA" id="ARBA00004141"/>
    </source>
</evidence>
<sequence>MQEAEEQDTCRICSAPAEPDQPLFHPCKCSGTIRYIHQDCLTTWLAHSKKKNCDVCKHPYSFTKVYAPDMPSSLPPVLLVRRLTQQTLLALLFGVRAIAVAIIWLAVLPWVTVWTWRMYFSMGESTAWWISDLPRPTGESTNPFYNRMRPEPTPAPLPTNILNRVATHPLWLQLSVDIFTGQIIASLIVLTFVAVFLLREWISQNARPGVFEDEEVPPDEPPPPLVPALAAPEPEAAQDRPADEFPNDAALEQRQAETLRRFNEMRNGLDHPTRSAIAKQKMKAKDLSTEAEQPARARRRLAIDSSEDEDEDADQWREERMKRRTFSRRIRNTKMDSRRRVFTSTNTPSPNNSSPTSTPPVAPQDIVPQRSFDFTFRPPAASSADDLIPAAQPESESSSIFSLGSSISGLTSDMSSSESLFAPESDNTTPMNDAPPPLALATPANSPPEVLFTTPVRVRRPPLPTTTLPNSGSNSPFVISPARTPLESPSLATYRPPEELEAEAGPSRLKGYFDRASAEPEVQEEEEEEDGDDDDTPGGVVHRVDSEEADLEAEHRTYFAEVQDEESHEKVPHLASLSDSDTEESDEEEQIREGERVGADHDDLMIDRHALAGMFHDREDRDEDNEDIRDPFDENEDEDGEWDIADLEEVVEGAVPAGDGEAIGQDAEGRGVRQVNVDGVPVDIADDLDANVEDDMDGALEAIGMRGPIYGVFQNAALMIFVLDTAIGLGVWVPFTIGKSTALLSLNPHRFLQIIHLPIRAMRLVTDPVVDSAAYILIEWLFPPVFRIIKRSLHLISLLGLVLVGKICGQATADRIFKTGAKVYFRAAEFTSMPFSEMLAFSSGSIGTRETVNTSNATSIIASAFPEMLGPTEPYFTMLGKEVRLGAGKLKETWIQMAMGGGPTERTFAVVLGYAVVGLLLSLYLNLLTVGNARSAGRAVRSAVRQQLLVLKVAAFIFIELVTFPLGCGIVLDLCTVWLFPEANFQSRLAFFVQAPLTAMFYHWVAGTMFMYSFAVLLSGCRTVMRPGAMWFIKDPQDQNSHPIRDILDRPTLTQLRKICVSGLMYSFVVVCVVGSVAGLLILGSKSIMPFRWKNREPLSNIPVDLLFLHLVLPYTMHYFRPKSAVKILATELWKFLAARLRLTSYFFGGRHTVEEQAPKSFLGHFIRNTSELQDLESTIDGTFRRVPATDNLALPRDMRATAAVTEDGEPIDEAAKKLIDTQNAEAEKARRNIKDDYMVVYIPPYFRYRIICFIVLLWIIGAISLGVSVTLPIQLGRSFFRLFTPHEVHDGYSLIIGFYLLWACYLVARSIDRLDKRRQRRSGDGPRGDLGILVLKRGLLWAAKTLYMVFFLGIVIPILVAFVMDLYIVLPIRFTLDPSLTPKIRVVDTWALGLLYAKIAIHANRIQPPNQITRGIQHITSNGWTRPDPITATKEVIGPVVGGLLGMILFPGAVFRFAQYLFPNIALDDKFIFMHVYPGIFMLAGLFRSGVVLYDLLSSWSQSVRDKEFLVEMRLRNHEPEKEKVNVLLPENGGLNEGADQLEAAEVDEEDDDNEVNH</sequence>
<dbReference type="InterPro" id="IPR013083">
    <property type="entry name" value="Znf_RING/FYVE/PHD"/>
</dbReference>
<evidence type="ECO:0000256" key="9">
    <source>
        <dbReference type="ARBA" id="ARBA00022786"/>
    </source>
</evidence>
<feature type="transmembrane region" description="Helical" evidence="14">
    <location>
        <begin position="1251"/>
        <end position="1272"/>
    </location>
</feature>
<feature type="domain" description="RING-CH-type" evidence="15">
    <location>
        <begin position="2"/>
        <end position="63"/>
    </location>
</feature>
<evidence type="ECO:0000256" key="7">
    <source>
        <dbReference type="ARBA" id="ARBA00022723"/>
    </source>
</evidence>
<dbReference type="CDD" id="cd16702">
    <property type="entry name" value="RING_CH-C4HC3_MARCH6"/>
    <property type="match status" value="1"/>
</dbReference>
<feature type="transmembrane region" description="Helical" evidence="14">
    <location>
        <begin position="1437"/>
        <end position="1456"/>
    </location>
</feature>
<feature type="transmembrane region" description="Helical" evidence="14">
    <location>
        <begin position="1000"/>
        <end position="1021"/>
    </location>
</feature>
<feature type="region of interest" description="Disordered" evidence="13">
    <location>
        <begin position="615"/>
        <end position="639"/>
    </location>
</feature>
<feature type="compositionally biased region" description="Basic residues" evidence="13">
    <location>
        <begin position="322"/>
        <end position="332"/>
    </location>
</feature>
<feature type="region of interest" description="Disordered" evidence="13">
    <location>
        <begin position="263"/>
        <end position="599"/>
    </location>
</feature>
<feature type="compositionally biased region" description="Acidic residues" evidence="13">
    <location>
        <begin position="1544"/>
        <end position="1559"/>
    </location>
</feature>